<evidence type="ECO:0008006" key="3">
    <source>
        <dbReference type="Google" id="ProtNLM"/>
    </source>
</evidence>
<dbReference type="EMBL" id="JAUFRC010000001">
    <property type="protein sequence ID" value="MDN3712611.1"/>
    <property type="molecule type" value="Genomic_DNA"/>
</dbReference>
<organism evidence="1 2">
    <name type="scientific">Paracoccus cavernae</name>
    <dbReference type="NCBI Taxonomy" id="1571207"/>
    <lineage>
        <taxon>Bacteria</taxon>
        <taxon>Pseudomonadati</taxon>
        <taxon>Pseudomonadota</taxon>
        <taxon>Alphaproteobacteria</taxon>
        <taxon>Rhodobacterales</taxon>
        <taxon>Paracoccaceae</taxon>
        <taxon>Paracoccus</taxon>
    </lineage>
</organism>
<sequence length="52" mass="4929">MGISRGASAAISAAISLAAASGDAAAVTLSRSSGRSVAGFVWSVMAVSSAWG</sequence>
<keyword evidence="2" id="KW-1185">Reference proteome</keyword>
<comment type="caution">
    <text evidence="1">The sequence shown here is derived from an EMBL/GenBank/DDBJ whole genome shotgun (WGS) entry which is preliminary data.</text>
</comment>
<evidence type="ECO:0000313" key="2">
    <source>
        <dbReference type="Proteomes" id="UP001243846"/>
    </source>
</evidence>
<evidence type="ECO:0000313" key="1">
    <source>
        <dbReference type="EMBL" id="MDN3712611.1"/>
    </source>
</evidence>
<reference evidence="2" key="1">
    <citation type="journal article" date="2019" name="Int. J. Syst. Evol. Microbiol.">
        <title>The Global Catalogue of Microorganisms (GCM) 10K type strain sequencing project: providing services to taxonomists for standard genome sequencing and annotation.</title>
        <authorList>
            <consortium name="The Broad Institute Genomics Platform"/>
            <consortium name="The Broad Institute Genome Sequencing Center for Infectious Disease"/>
            <person name="Wu L."/>
            <person name="Ma J."/>
        </authorList>
    </citation>
    <scope>NUCLEOTIDE SEQUENCE [LARGE SCALE GENOMIC DNA]</scope>
    <source>
        <strain evidence="2">CECT 8482</strain>
    </source>
</reference>
<name>A0ABT8D9P0_9RHOB</name>
<protein>
    <recommendedName>
        <fullName evidence="3">Secreted protein</fullName>
    </recommendedName>
</protein>
<dbReference type="Proteomes" id="UP001243846">
    <property type="component" value="Unassembled WGS sequence"/>
</dbReference>
<accession>A0ABT8D9P0</accession>
<gene>
    <name evidence="1" type="ORF">QWZ10_14205</name>
</gene>
<proteinExistence type="predicted"/>